<feature type="transmembrane region" description="Helical" evidence="5">
    <location>
        <begin position="114"/>
        <end position="137"/>
    </location>
</feature>
<dbReference type="Gene3D" id="1.20.1070.10">
    <property type="entry name" value="Rhodopsin 7-helix transmembrane proteins"/>
    <property type="match status" value="1"/>
</dbReference>
<evidence type="ECO:0000313" key="7">
    <source>
        <dbReference type="EMBL" id="CAG5134804.1"/>
    </source>
</evidence>
<feature type="transmembrane region" description="Helical" evidence="5">
    <location>
        <begin position="75"/>
        <end position="102"/>
    </location>
</feature>
<evidence type="ECO:0000256" key="3">
    <source>
        <dbReference type="ARBA" id="ARBA00022989"/>
    </source>
</evidence>
<proteinExistence type="predicted"/>
<dbReference type="OrthoDB" id="6214590at2759"/>
<dbReference type="EMBL" id="CAJHNH020007590">
    <property type="protein sequence ID" value="CAG5134804.1"/>
    <property type="molecule type" value="Genomic_DNA"/>
</dbReference>
<reference evidence="7" key="1">
    <citation type="submission" date="2021-04" db="EMBL/GenBank/DDBJ databases">
        <authorList>
            <consortium name="Molecular Ecology Group"/>
        </authorList>
    </citation>
    <scope>NUCLEOTIDE SEQUENCE</scope>
</reference>
<dbReference type="SUPFAM" id="SSF81321">
    <property type="entry name" value="Family A G protein-coupled receptor-like"/>
    <property type="match status" value="1"/>
</dbReference>
<keyword evidence="3 5" id="KW-1133">Transmembrane helix</keyword>
<dbReference type="GO" id="GO:0016020">
    <property type="term" value="C:membrane"/>
    <property type="evidence" value="ECO:0007669"/>
    <property type="project" value="UniProtKB-SubCell"/>
</dbReference>
<feature type="transmembrane region" description="Helical" evidence="5">
    <location>
        <begin position="158"/>
        <end position="178"/>
    </location>
</feature>
<dbReference type="PANTHER" id="PTHR46641">
    <property type="entry name" value="FMRFAMIDE RECEPTOR-RELATED"/>
    <property type="match status" value="1"/>
</dbReference>
<dbReference type="GO" id="GO:0004930">
    <property type="term" value="F:G protein-coupled receptor activity"/>
    <property type="evidence" value="ECO:0007669"/>
    <property type="project" value="InterPro"/>
</dbReference>
<gene>
    <name evidence="7" type="ORF">CUNI_LOCUS20362</name>
</gene>
<dbReference type="Proteomes" id="UP000678393">
    <property type="component" value="Unassembled WGS sequence"/>
</dbReference>
<protein>
    <recommendedName>
        <fullName evidence="6">G-protein coupled receptors family 1 profile domain-containing protein</fullName>
    </recommendedName>
</protein>
<keyword evidence="4 5" id="KW-0472">Membrane</keyword>
<dbReference type="PRINTS" id="PR00237">
    <property type="entry name" value="GPCRRHODOPSN"/>
</dbReference>
<dbReference type="InterPro" id="IPR052954">
    <property type="entry name" value="GPCR-Ligand_Int"/>
</dbReference>
<feature type="transmembrane region" description="Helical" evidence="5">
    <location>
        <begin position="289"/>
        <end position="314"/>
    </location>
</feature>
<dbReference type="InterPro" id="IPR000276">
    <property type="entry name" value="GPCR_Rhodpsn"/>
</dbReference>
<dbReference type="AlphaFoldDB" id="A0A8S4A0K3"/>
<dbReference type="PROSITE" id="PS50262">
    <property type="entry name" value="G_PROTEIN_RECEP_F1_2"/>
    <property type="match status" value="1"/>
</dbReference>
<evidence type="ECO:0000313" key="8">
    <source>
        <dbReference type="Proteomes" id="UP000678393"/>
    </source>
</evidence>
<name>A0A8S4A0K3_9EUPU</name>
<feature type="transmembrane region" description="Helical" evidence="5">
    <location>
        <begin position="212"/>
        <end position="234"/>
    </location>
</feature>
<sequence>MELCKQEHTTATGYGWGQFCNETMQVNHNHYLLDILTHICTTLIILFSVLGVATNVLNTAVYCQMGIRETVNITFIALSIWDLIACLSSCLTLVCTFWEIYFPFADVNLLSVQYVYIGYTRGLMYDLSTIDTVYLTIERSVCIMIPFKVKDIFTTSRVCIINVIIVMFCVACFSPAWATQGLQWVFDPVYNKTRLSLWLSYNRRSIDLFIDIFNGMVLPVLAQVLITVSAVFMIRGVNNSSKFRLQAANLTKTKDTFLTEQTTASKTLPSSHHSKNNITLNKDLKLTKVVILLAMIFFVCNSSVFIVAFVRVLIPEIDIGKHQYQLYTLLYALVFLSGMVNATVNIIVYYTVSTKYKKQIMRLFRRAETS</sequence>
<evidence type="ECO:0000256" key="1">
    <source>
        <dbReference type="ARBA" id="ARBA00004370"/>
    </source>
</evidence>
<accession>A0A8S4A0K3</accession>
<evidence type="ECO:0000256" key="4">
    <source>
        <dbReference type="ARBA" id="ARBA00023136"/>
    </source>
</evidence>
<evidence type="ECO:0000259" key="6">
    <source>
        <dbReference type="PROSITE" id="PS50262"/>
    </source>
</evidence>
<feature type="transmembrane region" description="Helical" evidence="5">
    <location>
        <begin position="326"/>
        <end position="352"/>
    </location>
</feature>
<keyword evidence="2 5" id="KW-0812">Transmembrane</keyword>
<comment type="subcellular location">
    <subcellularLocation>
        <location evidence="1">Membrane</location>
    </subcellularLocation>
</comment>
<dbReference type="PANTHER" id="PTHR46641:SF2">
    <property type="entry name" value="FMRFAMIDE RECEPTOR"/>
    <property type="match status" value="1"/>
</dbReference>
<dbReference type="InterPro" id="IPR017452">
    <property type="entry name" value="GPCR_Rhodpsn_7TM"/>
</dbReference>
<comment type="caution">
    <text evidence="7">The sequence shown here is derived from an EMBL/GenBank/DDBJ whole genome shotgun (WGS) entry which is preliminary data.</text>
</comment>
<keyword evidence="8" id="KW-1185">Reference proteome</keyword>
<feature type="transmembrane region" description="Helical" evidence="5">
    <location>
        <begin position="35"/>
        <end position="63"/>
    </location>
</feature>
<evidence type="ECO:0000256" key="5">
    <source>
        <dbReference type="SAM" id="Phobius"/>
    </source>
</evidence>
<organism evidence="7 8">
    <name type="scientific">Candidula unifasciata</name>
    <dbReference type="NCBI Taxonomy" id="100452"/>
    <lineage>
        <taxon>Eukaryota</taxon>
        <taxon>Metazoa</taxon>
        <taxon>Spiralia</taxon>
        <taxon>Lophotrochozoa</taxon>
        <taxon>Mollusca</taxon>
        <taxon>Gastropoda</taxon>
        <taxon>Heterobranchia</taxon>
        <taxon>Euthyneura</taxon>
        <taxon>Panpulmonata</taxon>
        <taxon>Eupulmonata</taxon>
        <taxon>Stylommatophora</taxon>
        <taxon>Helicina</taxon>
        <taxon>Helicoidea</taxon>
        <taxon>Geomitridae</taxon>
        <taxon>Candidula</taxon>
    </lineage>
</organism>
<evidence type="ECO:0000256" key="2">
    <source>
        <dbReference type="ARBA" id="ARBA00022692"/>
    </source>
</evidence>
<feature type="domain" description="G-protein coupled receptors family 1 profile" evidence="6">
    <location>
        <begin position="54"/>
        <end position="349"/>
    </location>
</feature>